<sequence length="139" mass="15137">MISISRALVHILLSILLLLWISGGGDGQQASAADMFKSACNSHVFLTGDDSFGCVEDVLRTLIKKVSKSAIGPGFEDQIRTCPSRTVIKATVNTGGASDAENCLNRAMNVLHTNCYNNIGARVWRDRDSNVCFIRYDIN</sequence>
<evidence type="ECO:0000256" key="2">
    <source>
        <dbReference type="ARBA" id="ARBA00022737"/>
    </source>
</evidence>
<gene>
    <name evidence="5" type="ORF">LTRI10_LOCUS42301</name>
</gene>
<dbReference type="InterPro" id="IPR038408">
    <property type="entry name" value="GNK2_sf"/>
</dbReference>
<keyword evidence="2" id="KW-0677">Repeat</keyword>
<evidence type="ECO:0000313" key="5">
    <source>
        <dbReference type="EMBL" id="CAL1402292.1"/>
    </source>
</evidence>
<proteinExistence type="predicted"/>
<dbReference type="EMBL" id="OZ034820">
    <property type="protein sequence ID" value="CAL1402292.1"/>
    <property type="molecule type" value="Genomic_DNA"/>
</dbReference>
<organism evidence="5 6">
    <name type="scientific">Linum trigynum</name>
    <dbReference type="NCBI Taxonomy" id="586398"/>
    <lineage>
        <taxon>Eukaryota</taxon>
        <taxon>Viridiplantae</taxon>
        <taxon>Streptophyta</taxon>
        <taxon>Embryophyta</taxon>
        <taxon>Tracheophyta</taxon>
        <taxon>Spermatophyta</taxon>
        <taxon>Magnoliopsida</taxon>
        <taxon>eudicotyledons</taxon>
        <taxon>Gunneridae</taxon>
        <taxon>Pentapetalae</taxon>
        <taxon>rosids</taxon>
        <taxon>fabids</taxon>
        <taxon>Malpighiales</taxon>
        <taxon>Linaceae</taxon>
        <taxon>Linum</taxon>
    </lineage>
</organism>
<evidence type="ECO:0000256" key="3">
    <source>
        <dbReference type="SAM" id="SignalP"/>
    </source>
</evidence>
<protein>
    <recommendedName>
        <fullName evidence="4">Gnk2-homologous domain-containing protein</fullName>
    </recommendedName>
</protein>
<dbReference type="InterPro" id="IPR002902">
    <property type="entry name" value="GNK2"/>
</dbReference>
<feature type="chain" id="PRO_5043651559" description="Gnk2-homologous domain-containing protein" evidence="3">
    <location>
        <begin position="28"/>
        <end position="139"/>
    </location>
</feature>
<name>A0AAV2FWC3_9ROSI</name>
<keyword evidence="6" id="KW-1185">Reference proteome</keyword>
<reference evidence="5 6" key="1">
    <citation type="submission" date="2024-04" db="EMBL/GenBank/DDBJ databases">
        <authorList>
            <person name="Fracassetti M."/>
        </authorList>
    </citation>
    <scope>NUCLEOTIDE SEQUENCE [LARGE SCALE GENOMIC DNA]</scope>
</reference>
<evidence type="ECO:0000313" key="6">
    <source>
        <dbReference type="Proteomes" id="UP001497516"/>
    </source>
</evidence>
<accession>A0AAV2FWC3</accession>
<evidence type="ECO:0000256" key="1">
    <source>
        <dbReference type="ARBA" id="ARBA00022729"/>
    </source>
</evidence>
<dbReference type="AlphaFoldDB" id="A0AAV2FWC3"/>
<feature type="signal peptide" evidence="3">
    <location>
        <begin position="1"/>
        <end position="27"/>
    </location>
</feature>
<dbReference type="Gene3D" id="3.30.430.20">
    <property type="entry name" value="Gnk2 domain, C-X8-C-X2-C motif"/>
    <property type="match status" value="1"/>
</dbReference>
<dbReference type="PROSITE" id="PS51473">
    <property type="entry name" value="GNK2"/>
    <property type="match status" value="1"/>
</dbReference>
<evidence type="ECO:0000259" key="4">
    <source>
        <dbReference type="PROSITE" id="PS51473"/>
    </source>
</evidence>
<feature type="domain" description="Gnk2-homologous" evidence="4">
    <location>
        <begin position="33"/>
        <end position="139"/>
    </location>
</feature>
<dbReference type="Proteomes" id="UP001497516">
    <property type="component" value="Chromosome 7"/>
</dbReference>
<keyword evidence="1 3" id="KW-0732">Signal</keyword>